<dbReference type="STRING" id="1497020.DO97_01225"/>
<dbReference type="SUPFAM" id="SSF52540">
    <property type="entry name" value="P-loop containing nucleoside triphosphate hydrolases"/>
    <property type="match status" value="1"/>
</dbReference>
<sequence length="297" mass="34714">MVMPNFLIIGAAKAGTTALHTYLQQHPQIFMTPDKETNFFAYQGETLDFQGVGDTAINQFSVTDLVTYQQLFAGVKDEIAIGEACPLYLYHPQAPQRIAEHLPGVRLIVILRNPADRAYANFLHLVRDDRELERNFIQALRGEAQRIQNNWEWFWHYVQLGYYGCQLKRYYDIFDADKIKVYLYEDLVERCHWLLQDLFNFLQVDPTFIPDMTIRPNKSGVPKNSILHQFLTKPNLFKTLSKPLFPERFRQRIQHSNLVTPKLSPEVREFLITLYRSDILTCQDLIGRDLSAWLQNG</sequence>
<organism evidence="2 3">
    <name type="scientific">Neosynechococcus sphagnicola sy1</name>
    <dbReference type="NCBI Taxonomy" id="1497020"/>
    <lineage>
        <taxon>Bacteria</taxon>
        <taxon>Bacillati</taxon>
        <taxon>Cyanobacteriota</taxon>
        <taxon>Cyanophyceae</taxon>
        <taxon>Neosynechococcales</taxon>
        <taxon>Neosynechococcaceae</taxon>
        <taxon>Neosynechococcus</taxon>
    </lineage>
</organism>
<dbReference type="AlphaFoldDB" id="A0A098TLQ0"/>
<dbReference type="Gene3D" id="3.40.50.300">
    <property type="entry name" value="P-loop containing nucleotide triphosphate hydrolases"/>
    <property type="match status" value="1"/>
</dbReference>
<comment type="caution">
    <text evidence="2">The sequence shown here is derived from an EMBL/GenBank/DDBJ whole genome shotgun (WGS) entry which is preliminary data.</text>
</comment>
<accession>A0A098TLQ0</accession>
<name>A0A098TLQ0_9CYAN</name>
<dbReference type="EMBL" id="JJML01000013">
    <property type="protein sequence ID" value="KGF73235.1"/>
    <property type="molecule type" value="Genomic_DNA"/>
</dbReference>
<dbReference type="OrthoDB" id="9797480at2"/>
<dbReference type="InterPro" id="IPR037359">
    <property type="entry name" value="NST/OST"/>
</dbReference>
<proteinExistence type="predicted"/>
<keyword evidence="3" id="KW-1185">Reference proteome</keyword>
<dbReference type="PANTHER" id="PTHR10605">
    <property type="entry name" value="HEPARAN SULFATE SULFOTRANSFERASE"/>
    <property type="match status" value="1"/>
</dbReference>
<dbReference type="Pfam" id="PF13469">
    <property type="entry name" value="Sulfotransfer_3"/>
    <property type="match status" value="1"/>
</dbReference>
<dbReference type="InterPro" id="IPR027417">
    <property type="entry name" value="P-loop_NTPase"/>
</dbReference>
<gene>
    <name evidence="2" type="ORF">DO97_01225</name>
</gene>
<keyword evidence="1 2" id="KW-0808">Transferase</keyword>
<evidence type="ECO:0000313" key="3">
    <source>
        <dbReference type="Proteomes" id="UP000030170"/>
    </source>
</evidence>
<evidence type="ECO:0000256" key="1">
    <source>
        <dbReference type="ARBA" id="ARBA00022679"/>
    </source>
</evidence>
<dbReference type="Proteomes" id="UP000030170">
    <property type="component" value="Unassembled WGS sequence"/>
</dbReference>
<reference evidence="2 3" key="1">
    <citation type="journal article" date="2014" name="Mol. Ecol.">
        <title>Evolution of Synechococcus.</title>
        <authorList>
            <person name="Dvorak P."/>
            <person name="Casamatta D."/>
            <person name="Hasler P."/>
            <person name="Poulickova A."/>
            <person name="Ondrej V."/>
            <person name="Sanges R."/>
        </authorList>
    </citation>
    <scope>NUCLEOTIDE SEQUENCE [LARGE SCALE GENOMIC DNA]</scope>
    <source>
        <strain evidence="2 3">CAUP A 1101</strain>
    </source>
</reference>
<dbReference type="GO" id="GO:0008146">
    <property type="term" value="F:sulfotransferase activity"/>
    <property type="evidence" value="ECO:0007669"/>
    <property type="project" value="InterPro"/>
</dbReference>
<protein>
    <submittedName>
        <fullName evidence="2">Sulfotransferase</fullName>
    </submittedName>
</protein>
<dbReference type="PANTHER" id="PTHR10605:SF56">
    <property type="entry name" value="BIFUNCTIONAL HEPARAN SULFATE N-DEACETYLASE_N-SULFOTRANSFERASE"/>
    <property type="match status" value="1"/>
</dbReference>
<evidence type="ECO:0000313" key="2">
    <source>
        <dbReference type="EMBL" id="KGF73235.1"/>
    </source>
</evidence>